<evidence type="ECO:0000256" key="1">
    <source>
        <dbReference type="SAM" id="MobiDB-lite"/>
    </source>
</evidence>
<organism evidence="2 3">
    <name type="scientific">Echinococcus multilocularis</name>
    <name type="common">Fox tapeworm</name>
    <dbReference type="NCBI Taxonomy" id="6211"/>
    <lineage>
        <taxon>Eukaryota</taxon>
        <taxon>Metazoa</taxon>
        <taxon>Spiralia</taxon>
        <taxon>Lophotrochozoa</taxon>
        <taxon>Platyhelminthes</taxon>
        <taxon>Cestoda</taxon>
        <taxon>Eucestoda</taxon>
        <taxon>Cyclophyllidea</taxon>
        <taxon>Taeniidae</taxon>
        <taxon>Echinococcus</taxon>
    </lineage>
</organism>
<sequence>MEPCKPILENFVSIYEAVSSTENKKENKTANVYRPPHINPVFYDGESAGPTKKVSREKRRAAKRLLEDDDIVKEEDMPVEIYYGSSNTDARFLAKMREREKYEEENFTRVSLNKRERLMQKRLERGEFLGTSARIDHIRKLLESSDDEEEMNLINLKKKKKKPRKNKQWKGGKKCRRR</sequence>
<evidence type="ECO:0000313" key="3">
    <source>
        <dbReference type="Proteomes" id="UP000017246"/>
    </source>
</evidence>
<dbReference type="Proteomes" id="UP000017246">
    <property type="component" value="Unassembled WGS sequence"/>
</dbReference>
<name>A0A068Y2S1_ECHMU</name>
<proteinExistence type="predicted"/>
<reference evidence="2" key="2">
    <citation type="submission" date="2015-11" db="EMBL/GenBank/DDBJ databases">
        <authorList>
            <person name="Zhang Y."/>
            <person name="Guo Z."/>
        </authorList>
    </citation>
    <scope>NUCLEOTIDE SEQUENCE</scope>
</reference>
<dbReference type="OrthoDB" id="203440at2759"/>
<dbReference type="STRING" id="6211.A0A068Y2S1"/>
<feature type="region of interest" description="Disordered" evidence="1">
    <location>
        <begin position="152"/>
        <end position="178"/>
    </location>
</feature>
<keyword evidence="3" id="KW-1185">Reference proteome</keyword>
<dbReference type="AlphaFoldDB" id="A0A068Y2S1"/>
<feature type="region of interest" description="Disordered" evidence="1">
    <location>
        <begin position="23"/>
        <end position="56"/>
    </location>
</feature>
<evidence type="ECO:0000313" key="2">
    <source>
        <dbReference type="EMBL" id="CUT99390.1"/>
    </source>
</evidence>
<dbReference type="OMA" id="PCKPILE"/>
<dbReference type="EMBL" id="LN902845">
    <property type="protein sequence ID" value="CUT99390.1"/>
    <property type="molecule type" value="Genomic_DNA"/>
</dbReference>
<reference evidence="2" key="1">
    <citation type="journal article" date="2013" name="Nature">
        <title>The genomes of four tapeworm species reveal adaptations to parasitism.</title>
        <authorList>
            <person name="Tsai I.J."/>
            <person name="Zarowiecki M."/>
            <person name="Holroyd N."/>
            <person name="Garciarrubio A."/>
            <person name="Sanchez-Flores A."/>
            <person name="Brooks K.L."/>
            <person name="Tracey A."/>
            <person name="Bobes R.J."/>
            <person name="Fragoso G."/>
            <person name="Sciutto E."/>
            <person name="Aslett M."/>
            <person name="Beasley H."/>
            <person name="Bennett H.M."/>
            <person name="Cai J."/>
            <person name="Camicia F."/>
            <person name="Clark R."/>
            <person name="Cucher M."/>
            <person name="De Silva N."/>
            <person name="Day T.A."/>
            <person name="Deplazes P."/>
            <person name="Estrada K."/>
            <person name="Fernandez C."/>
            <person name="Holland P.W."/>
            <person name="Hou J."/>
            <person name="Hu S."/>
            <person name="Huckvale T."/>
            <person name="Hung S.S."/>
            <person name="Kamenetzky L."/>
            <person name="Keane J.A."/>
            <person name="Kiss F."/>
            <person name="Koziol U."/>
            <person name="Lambert O."/>
            <person name="Liu K."/>
            <person name="Luo X."/>
            <person name="Luo Y."/>
            <person name="Macchiaroli N."/>
            <person name="Nichol S."/>
            <person name="Paps J."/>
            <person name="Parkinson J."/>
            <person name="Pouchkina-Stantcheva N."/>
            <person name="Riddiford N."/>
            <person name="Rosenzvit M."/>
            <person name="Salinas G."/>
            <person name="Wasmuth J.D."/>
            <person name="Zamanian M."/>
            <person name="Zheng Y."/>
            <person name="Cai X."/>
            <person name="Soberon X."/>
            <person name="Olson P.D."/>
            <person name="Laclette J.P."/>
            <person name="Brehm K."/>
            <person name="Berriman M."/>
            <person name="Garciarrubio A."/>
            <person name="Bobes R.J."/>
            <person name="Fragoso G."/>
            <person name="Sanchez-Flores A."/>
            <person name="Estrada K."/>
            <person name="Cevallos M.A."/>
            <person name="Morett E."/>
            <person name="Gonzalez V."/>
            <person name="Portillo T."/>
            <person name="Ochoa-Leyva A."/>
            <person name="Jose M.V."/>
            <person name="Sciutto E."/>
            <person name="Landa A."/>
            <person name="Jimenez L."/>
            <person name="Valdes V."/>
            <person name="Carrero J.C."/>
            <person name="Larralde C."/>
            <person name="Morales-Montor J."/>
            <person name="Limon-Lason J."/>
            <person name="Soberon X."/>
            <person name="Laclette J.P."/>
        </authorList>
    </citation>
    <scope>NUCLEOTIDE SEQUENCE [LARGE SCALE GENOMIC DNA]</scope>
</reference>
<accession>A0A068Y2S1</accession>
<feature type="compositionally biased region" description="Basic residues" evidence="1">
    <location>
        <begin position="156"/>
        <end position="178"/>
    </location>
</feature>
<protein>
    <submittedName>
        <fullName evidence="2">Expressed conserved protein</fullName>
    </submittedName>
</protein>